<evidence type="ECO:0000256" key="1">
    <source>
        <dbReference type="SAM" id="Phobius"/>
    </source>
</evidence>
<evidence type="ECO:0000313" key="2">
    <source>
        <dbReference type="EMBL" id="KAG2309057.1"/>
    </source>
</evidence>
<feature type="transmembrane region" description="Helical" evidence="1">
    <location>
        <begin position="47"/>
        <end position="66"/>
    </location>
</feature>
<reference evidence="2 3" key="1">
    <citation type="submission" date="2020-02" db="EMBL/GenBank/DDBJ databases">
        <authorList>
            <person name="Ma Q."/>
            <person name="Huang Y."/>
            <person name="Song X."/>
            <person name="Pei D."/>
        </authorList>
    </citation>
    <scope>NUCLEOTIDE SEQUENCE [LARGE SCALE GENOMIC DNA]</scope>
    <source>
        <strain evidence="2">Sxm20200214</strain>
        <tissue evidence="2">Leaf</tissue>
    </source>
</reference>
<accession>A0A8X8AS50</accession>
<organism evidence="2 3">
    <name type="scientific">Brassica carinata</name>
    <name type="common">Ethiopian mustard</name>
    <name type="synonym">Abyssinian cabbage</name>
    <dbReference type="NCBI Taxonomy" id="52824"/>
    <lineage>
        <taxon>Eukaryota</taxon>
        <taxon>Viridiplantae</taxon>
        <taxon>Streptophyta</taxon>
        <taxon>Embryophyta</taxon>
        <taxon>Tracheophyta</taxon>
        <taxon>Spermatophyta</taxon>
        <taxon>Magnoliopsida</taxon>
        <taxon>eudicotyledons</taxon>
        <taxon>Gunneridae</taxon>
        <taxon>Pentapetalae</taxon>
        <taxon>rosids</taxon>
        <taxon>malvids</taxon>
        <taxon>Brassicales</taxon>
        <taxon>Brassicaceae</taxon>
        <taxon>Brassiceae</taxon>
        <taxon>Brassica</taxon>
    </lineage>
</organism>
<proteinExistence type="predicted"/>
<gene>
    <name evidence="2" type="ORF">Bca52824_028805</name>
</gene>
<keyword evidence="1" id="KW-0472">Membrane</keyword>
<sequence>MWRLCKTRTLQTLLTREPNEDGLSRLFKSGKRWDVATFKGKRGLRSIVPIAYPFLFFYSVLFWNLYSSLMSSEL</sequence>
<keyword evidence="1" id="KW-0812">Transmembrane</keyword>
<keyword evidence="3" id="KW-1185">Reference proteome</keyword>
<comment type="caution">
    <text evidence="2">The sequence shown here is derived from an EMBL/GenBank/DDBJ whole genome shotgun (WGS) entry which is preliminary data.</text>
</comment>
<dbReference type="AlphaFoldDB" id="A0A8X8AS50"/>
<protein>
    <submittedName>
        <fullName evidence="2">Uncharacterized protein</fullName>
    </submittedName>
</protein>
<dbReference type="Proteomes" id="UP000886595">
    <property type="component" value="Unassembled WGS sequence"/>
</dbReference>
<evidence type="ECO:0000313" key="3">
    <source>
        <dbReference type="Proteomes" id="UP000886595"/>
    </source>
</evidence>
<dbReference type="EMBL" id="JAAMPC010000006">
    <property type="protein sequence ID" value="KAG2309057.1"/>
    <property type="molecule type" value="Genomic_DNA"/>
</dbReference>
<name>A0A8X8AS50_BRACI</name>
<keyword evidence="1" id="KW-1133">Transmembrane helix</keyword>